<dbReference type="Pfam" id="PF03358">
    <property type="entry name" value="FMN_red"/>
    <property type="match status" value="1"/>
</dbReference>
<protein>
    <submittedName>
        <fullName evidence="2">NAD(P)H-dependent FMN reductase LOT6</fullName>
    </submittedName>
</protein>
<dbReference type="InterPro" id="IPR050712">
    <property type="entry name" value="NAD(P)H-dep_reductase"/>
</dbReference>
<dbReference type="GO" id="GO:0005829">
    <property type="term" value="C:cytosol"/>
    <property type="evidence" value="ECO:0007669"/>
    <property type="project" value="TreeGrafter"/>
</dbReference>
<evidence type="ECO:0000313" key="2">
    <source>
        <dbReference type="EMBL" id="KAH7325641.1"/>
    </source>
</evidence>
<evidence type="ECO:0000259" key="1">
    <source>
        <dbReference type="Pfam" id="PF03358"/>
    </source>
</evidence>
<accession>A0A8K0SYP2</accession>
<comment type="caution">
    <text evidence="2">The sequence shown here is derived from an EMBL/GenBank/DDBJ whole genome shotgun (WGS) entry which is preliminary data.</text>
</comment>
<dbReference type="EMBL" id="JAGPNK010000002">
    <property type="protein sequence ID" value="KAH7325641.1"/>
    <property type="molecule type" value="Genomic_DNA"/>
</dbReference>
<evidence type="ECO:0000313" key="3">
    <source>
        <dbReference type="Proteomes" id="UP000813444"/>
    </source>
</evidence>
<reference evidence="2" key="1">
    <citation type="journal article" date="2021" name="Nat. Commun.">
        <title>Genetic determinants of endophytism in the Arabidopsis root mycobiome.</title>
        <authorList>
            <person name="Mesny F."/>
            <person name="Miyauchi S."/>
            <person name="Thiergart T."/>
            <person name="Pickel B."/>
            <person name="Atanasova L."/>
            <person name="Karlsson M."/>
            <person name="Huettel B."/>
            <person name="Barry K.W."/>
            <person name="Haridas S."/>
            <person name="Chen C."/>
            <person name="Bauer D."/>
            <person name="Andreopoulos W."/>
            <person name="Pangilinan J."/>
            <person name="LaButti K."/>
            <person name="Riley R."/>
            <person name="Lipzen A."/>
            <person name="Clum A."/>
            <person name="Drula E."/>
            <person name="Henrissat B."/>
            <person name="Kohler A."/>
            <person name="Grigoriev I.V."/>
            <person name="Martin F.M."/>
            <person name="Hacquard S."/>
        </authorList>
    </citation>
    <scope>NUCLEOTIDE SEQUENCE</scope>
    <source>
        <strain evidence="2">MPI-CAGE-CH-0235</strain>
    </source>
</reference>
<dbReference type="InterPro" id="IPR029039">
    <property type="entry name" value="Flavoprotein-like_sf"/>
</dbReference>
<organism evidence="2 3">
    <name type="scientific">Stachybotrys elegans</name>
    <dbReference type="NCBI Taxonomy" id="80388"/>
    <lineage>
        <taxon>Eukaryota</taxon>
        <taxon>Fungi</taxon>
        <taxon>Dikarya</taxon>
        <taxon>Ascomycota</taxon>
        <taxon>Pezizomycotina</taxon>
        <taxon>Sordariomycetes</taxon>
        <taxon>Hypocreomycetidae</taxon>
        <taxon>Hypocreales</taxon>
        <taxon>Stachybotryaceae</taxon>
        <taxon>Stachybotrys</taxon>
    </lineage>
</organism>
<dbReference type="OrthoDB" id="68575at2759"/>
<sequence>MAKIALVNGSLRSPQVGSSVTSWVHDVLKSKTPSGVEIEAIAIKDFNLPVFDEAVMPASVSATTPFEHEHSKKWSAAIASYQGYIFVVPEYNGSLAGGTKNAIDYLYTEWPGKPIAVISYGVQGGARANEHFSWLLEFIMKLKVVETKVKLPFAPAEIGHSVSGTLGEQTQKDWAESGKKEEVLKALEEIAAILSVTEK</sequence>
<dbReference type="Gene3D" id="3.40.50.360">
    <property type="match status" value="1"/>
</dbReference>
<dbReference type="PANTHER" id="PTHR30543:SF21">
    <property type="entry name" value="NAD(P)H-DEPENDENT FMN REDUCTASE LOT6"/>
    <property type="match status" value="1"/>
</dbReference>
<dbReference type="GO" id="GO:0010181">
    <property type="term" value="F:FMN binding"/>
    <property type="evidence" value="ECO:0007669"/>
    <property type="project" value="TreeGrafter"/>
</dbReference>
<dbReference type="GO" id="GO:0016491">
    <property type="term" value="F:oxidoreductase activity"/>
    <property type="evidence" value="ECO:0007669"/>
    <property type="project" value="InterPro"/>
</dbReference>
<keyword evidence="3" id="KW-1185">Reference proteome</keyword>
<dbReference type="PANTHER" id="PTHR30543">
    <property type="entry name" value="CHROMATE REDUCTASE"/>
    <property type="match status" value="1"/>
</dbReference>
<dbReference type="InterPro" id="IPR005025">
    <property type="entry name" value="FMN_Rdtase-like_dom"/>
</dbReference>
<dbReference type="AlphaFoldDB" id="A0A8K0SYP2"/>
<dbReference type="Proteomes" id="UP000813444">
    <property type="component" value="Unassembled WGS sequence"/>
</dbReference>
<name>A0A8K0SYP2_9HYPO</name>
<feature type="domain" description="NADPH-dependent FMN reductase-like" evidence="1">
    <location>
        <begin position="3"/>
        <end position="151"/>
    </location>
</feature>
<dbReference type="SUPFAM" id="SSF52218">
    <property type="entry name" value="Flavoproteins"/>
    <property type="match status" value="1"/>
</dbReference>
<proteinExistence type="predicted"/>
<gene>
    <name evidence="2" type="ORF">B0I35DRAFT_420867</name>
</gene>